<dbReference type="RefSeq" id="WP_119323171.1">
    <property type="nucleotide sequence ID" value="NZ_AP025739.1"/>
</dbReference>
<dbReference type="Pfam" id="PF13384">
    <property type="entry name" value="HTH_23"/>
    <property type="match status" value="1"/>
</dbReference>
<dbReference type="OrthoDB" id="1086493at2"/>
<protein>
    <submittedName>
        <fullName evidence="1">Transposase</fullName>
    </submittedName>
</protein>
<keyword evidence="2" id="KW-1185">Reference proteome</keyword>
<sequence>MLTQTLRCTHCGSDHLVSNGHAKNGKLRFQCLDCKKYGRENPGSNAYSEEEKATILAAYHERTSIRGLRRIFGVSRATVSDWLKKSQPAPSLGADTPHSTAARADGT</sequence>
<dbReference type="AlphaFoldDB" id="A0A402D0Y7"/>
<dbReference type="InterPro" id="IPR009057">
    <property type="entry name" value="Homeodomain-like_sf"/>
</dbReference>
<name>A0A402D0Y7_9BACT</name>
<dbReference type="PANTHER" id="PTHR33293">
    <property type="entry name" value="INSERTION ELEMENT IS1 1 PROTEIN INSB-RELATED"/>
    <property type="match status" value="1"/>
</dbReference>
<evidence type="ECO:0000313" key="1">
    <source>
        <dbReference type="EMBL" id="BDI33496.1"/>
    </source>
</evidence>
<gene>
    <name evidence="1" type="ORF">CCAX7_55470</name>
</gene>
<reference evidence="1 2" key="1">
    <citation type="journal article" date="2019" name="Int. J. Syst. Evol. Microbiol.">
        <title>Capsulimonas corticalis gen. nov., sp. nov., an aerobic capsulated bacterium, of a novel bacterial order, Capsulimonadales ord. nov., of the class Armatimonadia of the phylum Armatimonadetes.</title>
        <authorList>
            <person name="Li J."/>
            <person name="Kudo C."/>
            <person name="Tonouchi A."/>
        </authorList>
    </citation>
    <scope>NUCLEOTIDE SEQUENCE [LARGE SCALE GENOMIC DNA]</scope>
    <source>
        <strain evidence="1 2">AX-7</strain>
    </source>
</reference>
<dbReference type="EMBL" id="AP025739">
    <property type="protein sequence ID" value="BDI33496.1"/>
    <property type="molecule type" value="Genomic_DNA"/>
</dbReference>
<dbReference type="Proteomes" id="UP000287394">
    <property type="component" value="Chromosome"/>
</dbReference>
<accession>A0A402D0Y7</accession>
<dbReference type="InterPro" id="IPR051354">
    <property type="entry name" value="Transposase_27_IS1"/>
</dbReference>
<dbReference type="SUPFAM" id="SSF46689">
    <property type="entry name" value="Homeodomain-like"/>
    <property type="match status" value="1"/>
</dbReference>
<dbReference type="PANTHER" id="PTHR33293:SF1">
    <property type="entry name" value="INSERTION ELEMENT IS1 1 PROTEIN INSB-RELATED"/>
    <property type="match status" value="1"/>
</dbReference>
<organism evidence="1 2">
    <name type="scientific">Capsulimonas corticalis</name>
    <dbReference type="NCBI Taxonomy" id="2219043"/>
    <lineage>
        <taxon>Bacteria</taxon>
        <taxon>Bacillati</taxon>
        <taxon>Armatimonadota</taxon>
        <taxon>Armatimonadia</taxon>
        <taxon>Capsulimonadales</taxon>
        <taxon>Capsulimonadaceae</taxon>
        <taxon>Capsulimonas</taxon>
    </lineage>
</organism>
<evidence type="ECO:0000313" key="2">
    <source>
        <dbReference type="Proteomes" id="UP000287394"/>
    </source>
</evidence>
<dbReference type="KEGG" id="ccot:CCAX7_55470"/>
<proteinExistence type="predicted"/>